<evidence type="ECO:0000313" key="4">
    <source>
        <dbReference type="Proteomes" id="UP000778797"/>
    </source>
</evidence>
<evidence type="ECO:0000256" key="1">
    <source>
        <dbReference type="SAM" id="SignalP"/>
    </source>
</evidence>
<protein>
    <recommendedName>
        <fullName evidence="2">DUF6268 domain-containing protein</fullName>
    </recommendedName>
</protein>
<reference evidence="4" key="1">
    <citation type="submission" date="2021-03" db="EMBL/GenBank/DDBJ databases">
        <title>Genome of Cognatishimia sp. F0-27.</title>
        <authorList>
            <person name="Ping X."/>
        </authorList>
    </citation>
    <scope>NUCLEOTIDE SEQUENCE [LARGE SCALE GENOMIC DNA]</scope>
    <source>
        <strain evidence="4">E313</strain>
    </source>
</reference>
<name>A0ABS8ELC5_9FLAO</name>
<dbReference type="RefSeq" id="WP_227476279.1">
    <property type="nucleotide sequence ID" value="NZ_JAFMPT010000004.1"/>
</dbReference>
<dbReference type="Proteomes" id="UP000778797">
    <property type="component" value="Unassembled WGS sequence"/>
</dbReference>
<sequence length="294" mass="33907">MHKPITILSFLILFITTANAQLSDLARLDYTIIPENNSNIEYSKTRALFNIPVKLKREGEYLLLGLDYSTVNLNINRDNPTFDKDLIGDFQSLDLSLGYTKPLKNDWRLGIRVKPGFSTNLTANSLSFEDLVISADVVFIRERELENNKKDRLILGVTYSQNRGFLFPLPFVSYYKKFHEKWSYNIGIPKTNLQYHLSDKHRFKFSTELDGFTANLQNGIEIDGQNATARIFNVSTILGGIQYEYHIIDHLEFFAQAAYTFSNNIRLRTNNRDNLITINNESSLFLKTGLRLKI</sequence>
<accession>A0ABS8ELC5</accession>
<feature type="signal peptide" evidence="1">
    <location>
        <begin position="1"/>
        <end position="20"/>
    </location>
</feature>
<reference evidence="4" key="2">
    <citation type="submission" date="2023-07" db="EMBL/GenBank/DDBJ databases">
        <title>Genome of Winogradskyella sp. E313.</title>
        <authorList>
            <person name="Zhou Y."/>
        </authorList>
    </citation>
    <scope>NUCLEOTIDE SEQUENCE [LARGE SCALE GENOMIC DNA]</scope>
    <source>
        <strain evidence="4">E313</strain>
    </source>
</reference>
<gene>
    <name evidence="3" type="ORF">J1C55_04445</name>
</gene>
<organism evidence="3 4">
    <name type="scientific">Winogradskyella immobilis</name>
    <dbReference type="NCBI Taxonomy" id="2816852"/>
    <lineage>
        <taxon>Bacteria</taxon>
        <taxon>Pseudomonadati</taxon>
        <taxon>Bacteroidota</taxon>
        <taxon>Flavobacteriia</taxon>
        <taxon>Flavobacteriales</taxon>
        <taxon>Flavobacteriaceae</taxon>
        <taxon>Winogradskyella</taxon>
    </lineage>
</organism>
<evidence type="ECO:0000259" key="2">
    <source>
        <dbReference type="Pfam" id="PF19783"/>
    </source>
</evidence>
<dbReference type="EMBL" id="JAFMPT010000004">
    <property type="protein sequence ID" value="MCC1483831.1"/>
    <property type="molecule type" value="Genomic_DNA"/>
</dbReference>
<comment type="caution">
    <text evidence="3">The sequence shown here is derived from an EMBL/GenBank/DDBJ whole genome shotgun (WGS) entry which is preliminary data.</text>
</comment>
<feature type="chain" id="PRO_5047134528" description="DUF6268 domain-containing protein" evidence="1">
    <location>
        <begin position="21"/>
        <end position="294"/>
    </location>
</feature>
<proteinExistence type="predicted"/>
<evidence type="ECO:0000313" key="3">
    <source>
        <dbReference type="EMBL" id="MCC1483831.1"/>
    </source>
</evidence>
<dbReference type="Pfam" id="PF19783">
    <property type="entry name" value="DUF6268"/>
    <property type="match status" value="1"/>
</dbReference>
<keyword evidence="4" id="KW-1185">Reference proteome</keyword>
<keyword evidence="1" id="KW-0732">Signal</keyword>
<feature type="domain" description="DUF6268" evidence="2">
    <location>
        <begin position="38"/>
        <end position="292"/>
    </location>
</feature>
<dbReference type="InterPro" id="IPR046235">
    <property type="entry name" value="DUF6268"/>
</dbReference>